<evidence type="ECO:0000256" key="5">
    <source>
        <dbReference type="ARBA" id="ARBA00023134"/>
    </source>
</evidence>
<feature type="domain" description="Era-type G" evidence="12">
    <location>
        <begin position="129"/>
        <end position="299"/>
    </location>
</feature>
<dbReference type="GO" id="GO:0042644">
    <property type="term" value="C:chloroplast nucleoid"/>
    <property type="evidence" value="ECO:0007669"/>
    <property type="project" value="UniProtKB-SubCell"/>
</dbReference>
<sequence length="460" mass="52587">MEKLASSSTATVVPTQHFLFQFHQHSLFFFPKTAFSTFHRNRTEPLSLLCCKSRHRRLEALSSKQDQLWVSEEELELELEEGEDSYLDGDDDDDDSSFLSLSDKPDRNMAMLDDYEGEELDFDYGPDHRSGYVALLGKPNVGKSTLANQMLGQKLSIVTDKPQTTRHRILCICSGTDYQMILYDTPGVLQKEMHLLDSMMMKNVRSAAVNADCVLVLVDARKTPEKIDGLLEEGIGDLKDKPPTLLILNKKDLVKPGELAKKLEWYEKFTEVDEVIPVSAKYGQGVEDVKDWILSKLPNGPAYYPKACQEYHPINIVPVLQIVCGHVLLPLALYRFLNDIVSEHPERFFVAEIVREKIFMQYRNEIPYACQVNVVNYKARPNAKEYIQVEILVEKNTQKIILIGREGKALKLLATAARLDVEDFLQKKVYLEIEVKVRANWRQDEGLLNHYGYGGQIRVI</sequence>
<dbReference type="FunFam" id="3.40.50.300:FF:000094">
    <property type="entry name" value="GTPase Era"/>
    <property type="match status" value="1"/>
</dbReference>
<dbReference type="GO" id="GO:0019843">
    <property type="term" value="F:rRNA binding"/>
    <property type="evidence" value="ECO:0007669"/>
    <property type="project" value="TreeGrafter"/>
</dbReference>
<feature type="region of interest" description="G4" evidence="8">
    <location>
        <begin position="249"/>
        <end position="252"/>
    </location>
</feature>
<evidence type="ECO:0000256" key="4">
    <source>
        <dbReference type="ARBA" id="ARBA00022884"/>
    </source>
</evidence>
<feature type="region of interest" description="G3" evidence="8">
    <location>
        <begin position="184"/>
        <end position="187"/>
    </location>
</feature>
<dbReference type="Gene3D" id="3.40.50.300">
    <property type="entry name" value="P-loop containing nucleotide triphosphate hydrolases"/>
    <property type="match status" value="1"/>
</dbReference>
<evidence type="ECO:0000256" key="6">
    <source>
        <dbReference type="ARBA" id="ARBA00057494"/>
    </source>
</evidence>
<dbReference type="InterPro" id="IPR009019">
    <property type="entry name" value="KH_sf_prok-type"/>
</dbReference>
<feature type="region of interest" description="G2" evidence="8">
    <location>
        <begin position="163"/>
        <end position="167"/>
    </location>
</feature>
<comment type="similarity">
    <text evidence="2 8 9">Belongs to the TRAFAC class TrmE-Era-EngA-EngB-Septin-like GTPase superfamily. Era GTPase family.</text>
</comment>
<dbReference type="NCBIfam" id="TIGR00436">
    <property type="entry name" value="era"/>
    <property type="match status" value="1"/>
</dbReference>
<dbReference type="EMBL" id="KN663940">
    <property type="protein sequence ID" value="KHN11128.1"/>
    <property type="molecule type" value="Genomic_DNA"/>
</dbReference>
<comment type="subcellular location">
    <subcellularLocation>
        <location evidence="1">Plastid</location>
        <location evidence="1">Chloroplast stroma</location>
        <location evidence="1">Chloroplast nucleoid</location>
    </subcellularLocation>
</comment>
<dbReference type="InterPro" id="IPR030388">
    <property type="entry name" value="G_ERA_dom"/>
</dbReference>
<evidence type="ECO:0000256" key="9">
    <source>
        <dbReference type="RuleBase" id="RU003761"/>
    </source>
</evidence>
<evidence type="ECO:0000256" key="1">
    <source>
        <dbReference type="ARBA" id="ARBA00004595"/>
    </source>
</evidence>
<feature type="region of interest" description="G5" evidence="8">
    <location>
        <begin position="278"/>
        <end position="280"/>
    </location>
</feature>
<evidence type="ECO:0000259" key="11">
    <source>
        <dbReference type="PROSITE" id="PS50823"/>
    </source>
</evidence>
<evidence type="ECO:0000256" key="7">
    <source>
        <dbReference type="PROSITE-ProRule" id="PRU00118"/>
    </source>
</evidence>
<dbReference type="InterPro" id="IPR015946">
    <property type="entry name" value="KH_dom-like_a/b"/>
</dbReference>
<protein>
    <submittedName>
        <fullName evidence="13">GTPase Era</fullName>
    </submittedName>
</protein>
<organism evidence="13">
    <name type="scientific">Glycine soja</name>
    <name type="common">Wild soybean</name>
    <dbReference type="NCBI Taxonomy" id="3848"/>
    <lineage>
        <taxon>Eukaryota</taxon>
        <taxon>Viridiplantae</taxon>
        <taxon>Streptophyta</taxon>
        <taxon>Embryophyta</taxon>
        <taxon>Tracheophyta</taxon>
        <taxon>Spermatophyta</taxon>
        <taxon>Magnoliopsida</taxon>
        <taxon>eudicotyledons</taxon>
        <taxon>Gunneridae</taxon>
        <taxon>Pentapetalae</taxon>
        <taxon>rosids</taxon>
        <taxon>fabids</taxon>
        <taxon>Fabales</taxon>
        <taxon>Fabaceae</taxon>
        <taxon>Papilionoideae</taxon>
        <taxon>50 kb inversion clade</taxon>
        <taxon>NPAAA clade</taxon>
        <taxon>indigoferoid/millettioid clade</taxon>
        <taxon>Phaseoleae</taxon>
        <taxon>Glycine</taxon>
        <taxon>Glycine subgen. Soja</taxon>
    </lineage>
</organism>
<keyword evidence="4 7" id="KW-0694">RNA-binding</keyword>
<feature type="region of interest" description="Disordered" evidence="10">
    <location>
        <begin position="80"/>
        <end position="100"/>
    </location>
</feature>
<dbReference type="InterPro" id="IPR027417">
    <property type="entry name" value="P-loop_NTPase"/>
</dbReference>
<dbReference type="AlphaFoldDB" id="A0A0B2PTQ8"/>
<dbReference type="PANTHER" id="PTHR42698">
    <property type="entry name" value="GTPASE ERA"/>
    <property type="match status" value="1"/>
</dbReference>
<feature type="compositionally biased region" description="Acidic residues" evidence="10">
    <location>
        <begin position="80"/>
        <end position="96"/>
    </location>
</feature>
<dbReference type="Pfam" id="PF01926">
    <property type="entry name" value="MMR_HSR1"/>
    <property type="match status" value="1"/>
</dbReference>
<evidence type="ECO:0000256" key="2">
    <source>
        <dbReference type="ARBA" id="ARBA00007921"/>
    </source>
</evidence>
<evidence type="ECO:0000256" key="3">
    <source>
        <dbReference type="ARBA" id="ARBA00022741"/>
    </source>
</evidence>
<dbReference type="InterPro" id="IPR006073">
    <property type="entry name" value="GTP-bd"/>
</dbReference>
<dbReference type="PANTHER" id="PTHR42698:SF2">
    <property type="entry name" value="GTPASE ERA-LIKE, CHLOROPLASTIC"/>
    <property type="match status" value="1"/>
</dbReference>
<dbReference type="PROSITE" id="PS51713">
    <property type="entry name" value="G_ERA"/>
    <property type="match status" value="1"/>
</dbReference>
<dbReference type="HAMAP" id="MF_00367">
    <property type="entry name" value="GTPase_Era"/>
    <property type="match status" value="1"/>
</dbReference>
<reference evidence="13" key="1">
    <citation type="submission" date="2014-07" db="EMBL/GenBank/DDBJ databases">
        <title>Identification of a novel salt tolerance gene in wild soybean by whole-genome sequencing.</title>
        <authorList>
            <person name="Lam H.-M."/>
            <person name="Qi X."/>
            <person name="Li M.-W."/>
            <person name="Liu X."/>
            <person name="Xie M."/>
            <person name="Ni M."/>
            <person name="Xu X."/>
        </authorList>
    </citation>
    <scope>NUCLEOTIDE SEQUENCE [LARGE SCALE GENOMIC DNA]</scope>
    <source>
        <tissue evidence="13">Root</tissue>
    </source>
</reference>
<name>A0A0B2PTQ8_GLYSO</name>
<dbReference type="Proteomes" id="UP000053555">
    <property type="component" value="Unassembled WGS sequence"/>
</dbReference>
<evidence type="ECO:0000313" key="13">
    <source>
        <dbReference type="EMBL" id="KHN11128.1"/>
    </source>
</evidence>
<proteinExistence type="inferred from homology"/>
<keyword evidence="5 8" id="KW-0342">GTP-binding</keyword>
<feature type="domain" description="KH type-2" evidence="11">
    <location>
        <begin position="362"/>
        <end position="439"/>
    </location>
</feature>
<dbReference type="Gene3D" id="3.30.300.20">
    <property type="match status" value="1"/>
</dbReference>
<dbReference type="SUPFAM" id="SSF52540">
    <property type="entry name" value="P-loop containing nucleoside triphosphate hydrolases"/>
    <property type="match status" value="1"/>
</dbReference>
<feature type="region of interest" description="G1" evidence="8">
    <location>
        <begin position="137"/>
        <end position="144"/>
    </location>
</feature>
<dbReference type="NCBIfam" id="TIGR00231">
    <property type="entry name" value="small_GTP"/>
    <property type="match status" value="1"/>
</dbReference>
<dbReference type="GO" id="GO:0005525">
    <property type="term" value="F:GTP binding"/>
    <property type="evidence" value="ECO:0007669"/>
    <property type="project" value="UniProtKB-UniRule"/>
</dbReference>
<comment type="function">
    <text evidence="6">Nuclear genome-encoded probable GTPase involved in ribosome biogenesis in chloroplasts. Plays a role in 16S rRNA maturation in plastids and may contribute to the assembly of the small (30S) ribosomal subunit.</text>
</comment>
<keyword evidence="3 8" id="KW-0547">Nucleotide-binding</keyword>
<dbReference type="GO" id="GO:0000028">
    <property type="term" value="P:ribosomal small subunit assembly"/>
    <property type="evidence" value="ECO:0007669"/>
    <property type="project" value="TreeGrafter"/>
</dbReference>
<accession>A0A0B2PTQ8</accession>
<dbReference type="FunFam" id="3.30.300.20:FF:000003">
    <property type="entry name" value="GTPase Era"/>
    <property type="match status" value="1"/>
</dbReference>
<dbReference type="GO" id="GO:0043024">
    <property type="term" value="F:ribosomal small subunit binding"/>
    <property type="evidence" value="ECO:0007669"/>
    <property type="project" value="TreeGrafter"/>
</dbReference>
<dbReference type="CDD" id="cd04163">
    <property type="entry name" value="Era"/>
    <property type="match status" value="1"/>
</dbReference>
<gene>
    <name evidence="13" type="ORF">glysoja_033682</name>
</gene>
<dbReference type="CDD" id="cd22534">
    <property type="entry name" value="KH-II_Era"/>
    <property type="match status" value="1"/>
</dbReference>
<dbReference type="InterPro" id="IPR005662">
    <property type="entry name" value="GTPase_Era-like"/>
</dbReference>
<evidence type="ECO:0000256" key="10">
    <source>
        <dbReference type="SAM" id="MobiDB-lite"/>
    </source>
</evidence>
<dbReference type="Pfam" id="PF07650">
    <property type="entry name" value="KH_2"/>
    <property type="match status" value="1"/>
</dbReference>
<dbReference type="PROSITE" id="PS50823">
    <property type="entry name" value="KH_TYPE_2"/>
    <property type="match status" value="1"/>
</dbReference>
<dbReference type="SUPFAM" id="SSF54814">
    <property type="entry name" value="Prokaryotic type KH domain (KH-domain type II)"/>
    <property type="match status" value="1"/>
</dbReference>
<evidence type="ECO:0000256" key="8">
    <source>
        <dbReference type="PROSITE-ProRule" id="PRU01050"/>
    </source>
</evidence>
<dbReference type="InterPro" id="IPR004044">
    <property type="entry name" value="KH_dom_type_2"/>
</dbReference>
<dbReference type="InterPro" id="IPR005225">
    <property type="entry name" value="Small_GTP-bd"/>
</dbReference>
<evidence type="ECO:0000259" key="12">
    <source>
        <dbReference type="PROSITE" id="PS51713"/>
    </source>
</evidence>